<keyword evidence="2" id="KW-1185">Reference proteome</keyword>
<organism evidence="1 2">
    <name type="scientific">Mesonia oceanica</name>
    <dbReference type="NCBI Taxonomy" id="2687242"/>
    <lineage>
        <taxon>Bacteria</taxon>
        <taxon>Pseudomonadati</taxon>
        <taxon>Bacteroidota</taxon>
        <taxon>Flavobacteriia</taxon>
        <taxon>Flavobacteriales</taxon>
        <taxon>Flavobacteriaceae</taxon>
        <taxon>Mesonia</taxon>
    </lineage>
</organism>
<evidence type="ECO:0000313" key="2">
    <source>
        <dbReference type="Proteomes" id="UP000356253"/>
    </source>
</evidence>
<sequence>MDEVTKLVVWTSRATKDLEKTAQFYLELYGKEKALNILTQIRKSTEILEKHCGDFSKIGAKDENFAHLKRNYRKLISHNCKITYRVGKQYIYVIRVFDTRQNPSKNK</sequence>
<comment type="caution">
    <text evidence="1">The sequence shown here is derived from an EMBL/GenBank/DDBJ whole genome shotgun (WGS) entry which is preliminary data.</text>
</comment>
<dbReference type="EMBL" id="CABVMM010000003">
    <property type="protein sequence ID" value="VVU99640.1"/>
    <property type="molecule type" value="Genomic_DNA"/>
</dbReference>
<name>A0AC61Y572_9FLAO</name>
<reference evidence="1" key="1">
    <citation type="submission" date="2019-09" db="EMBL/GenBank/DDBJ databases">
        <authorList>
            <person name="Rodrigo-Torres L."/>
            <person name="Arahal R. D."/>
            <person name="Lucena T."/>
        </authorList>
    </citation>
    <scope>NUCLEOTIDE SEQUENCE</scope>
    <source>
        <strain evidence="1">ISS653</strain>
    </source>
</reference>
<evidence type="ECO:0000313" key="1">
    <source>
        <dbReference type="EMBL" id="VVU99640.1"/>
    </source>
</evidence>
<proteinExistence type="predicted"/>
<dbReference type="Proteomes" id="UP000356253">
    <property type="component" value="Unassembled WGS sequence"/>
</dbReference>
<protein>
    <submittedName>
        <fullName evidence="1">Uncharacterized protein</fullName>
    </submittedName>
</protein>
<accession>A0AC61Y572</accession>
<gene>
    <name evidence="1" type="ORF">FVB9532_00896</name>
</gene>